<dbReference type="InterPro" id="IPR029032">
    <property type="entry name" value="AhpD-like"/>
</dbReference>
<evidence type="ECO:0000313" key="3">
    <source>
        <dbReference type="Proteomes" id="UP001319861"/>
    </source>
</evidence>
<proteinExistence type="predicted"/>
<protein>
    <submittedName>
        <fullName evidence="2">4-carboxymuconolactone decarboxylase</fullName>
    </submittedName>
</protein>
<dbReference type="Gene3D" id="1.20.1290.10">
    <property type="entry name" value="AhpD-like"/>
    <property type="match status" value="1"/>
</dbReference>
<sequence length="118" mass="12633">MTTEPTGAQKALGDFAPALVHFTDDVLFGEAWERPELSKRDRSLATVAALVAGGNAEQLTFHLAYAKENGLTEAELIEAITHLAFYAGWPRAMSAMAVAKRVFGAPAPVRGHLLRVAS</sequence>
<gene>
    <name evidence="2" type="primary">pcaC</name>
    <name evidence="2" type="ORF">SCMU_39780</name>
</gene>
<dbReference type="InterPro" id="IPR052512">
    <property type="entry name" value="4CMD/NDH-1_regulator"/>
</dbReference>
<dbReference type="RefSeq" id="WP_229230770.1">
    <property type="nucleotide sequence ID" value="NZ_AP024525.1"/>
</dbReference>
<evidence type="ECO:0000313" key="2">
    <source>
        <dbReference type="EMBL" id="BCT78136.1"/>
    </source>
</evidence>
<dbReference type="SUPFAM" id="SSF69118">
    <property type="entry name" value="AhpD-like"/>
    <property type="match status" value="1"/>
</dbReference>
<dbReference type="InterPro" id="IPR003779">
    <property type="entry name" value="CMD-like"/>
</dbReference>
<dbReference type="Proteomes" id="UP001319861">
    <property type="component" value="Chromosome"/>
</dbReference>
<organism evidence="2 3">
    <name type="scientific">Sinomonas cyclohexanicum</name>
    <name type="common">Corynebacterium cyclohexanicum</name>
    <dbReference type="NCBI Taxonomy" id="322009"/>
    <lineage>
        <taxon>Bacteria</taxon>
        <taxon>Bacillati</taxon>
        <taxon>Actinomycetota</taxon>
        <taxon>Actinomycetes</taxon>
        <taxon>Micrococcales</taxon>
        <taxon>Micrococcaceae</taxon>
        <taxon>Sinomonas</taxon>
    </lineage>
</organism>
<dbReference type="PANTHER" id="PTHR33570:SF9">
    <property type="entry name" value="BLL4600 PROTEIN"/>
    <property type="match status" value="1"/>
</dbReference>
<keyword evidence="3" id="KW-1185">Reference proteome</keyword>
<dbReference type="EMBL" id="AP024525">
    <property type="protein sequence ID" value="BCT78136.1"/>
    <property type="molecule type" value="Genomic_DNA"/>
</dbReference>
<accession>A0ABM7Q0P3</accession>
<dbReference type="Pfam" id="PF02627">
    <property type="entry name" value="CMD"/>
    <property type="match status" value="1"/>
</dbReference>
<dbReference type="PANTHER" id="PTHR33570">
    <property type="entry name" value="4-CARBOXYMUCONOLACTONE DECARBOXYLASE FAMILY PROTEIN"/>
    <property type="match status" value="1"/>
</dbReference>
<name>A0ABM7Q0P3_SINCY</name>
<evidence type="ECO:0000259" key="1">
    <source>
        <dbReference type="Pfam" id="PF02627"/>
    </source>
</evidence>
<reference evidence="2 3" key="1">
    <citation type="journal article" date="2021" name="J. Biosci. Bioeng.">
        <title>Identification and characterization of a chc gene cluster responsible for the aromatization pathway of cyclohexanecarboxylate degradation in Sinomonas cyclohexanicum ATCC 51369.</title>
        <authorList>
            <person name="Yamamoto T."/>
            <person name="Hasegawa Y."/>
            <person name="Lau P.C.K."/>
            <person name="Iwaki H."/>
        </authorList>
    </citation>
    <scope>NUCLEOTIDE SEQUENCE [LARGE SCALE GENOMIC DNA]</scope>
    <source>
        <strain evidence="2 3">ATCC 51369</strain>
    </source>
</reference>
<feature type="domain" description="Carboxymuconolactone decarboxylase-like" evidence="1">
    <location>
        <begin position="17"/>
        <end position="100"/>
    </location>
</feature>